<dbReference type="RefSeq" id="WP_116761111.1">
    <property type="nucleotide sequence ID" value="NZ_QCZH01000003.1"/>
</dbReference>
<dbReference type="Pfam" id="PF01609">
    <property type="entry name" value="DDE_Tnp_1"/>
    <property type="match status" value="1"/>
</dbReference>
<dbReference type="OrthoDB" id="1024829at2"/>
<organism evidence="2 3">
    <name type="scientific">Flavobacterium laiguense</name>
    <dbReference type="NCBI Taxonomy" id="2169409"/>
    <lineage>
        <taxon>Bacteria</taxon>
        <taxon>Pseudomonadati</taxon>
        <taxon>Bacteroidota</taxon>
        <taxon>Flavobacteriia</taxon>
        <taxon>Flavobacteriales</taxon>
        <taxon>Flavobacteriaceae</taxon>
        <taxon>Flavobacterium</taxon>
    </lineage>
</organism>
<gene>
    <name evidence="2" type="ORF">DB891_04750</name>
</gene>
<accession>A0A2U1K0J8</accession>
<dbReference type="GO" id="GO:0003677">
    <property type="term" value="F:DNA binding"/>
    <property type="evidence" value="ECO:0007669"/>
    <property type="project" value="InterPro"/>
</dbReference>
<dbReference type="InterPro" id="IPR002559">
    <property type="entry name" value="Transposase_11"/>
</dbReference>
<dbReference type="EMBL" id="QCZH01000003">
    <property type="protein sequence ID" value="PWA10538.1"/>
    <property type="molecule type" value="Genomic_DNA"/>
</dbReference>
<feature type="domain" description="Transposase IS4-like" evidence="1">
    <location>
        <begin position="118"/>
        <end position="294"/>
    </location>
</feature>
<evidence type="ECO:0000259" key="1">
    <source>
        <dbReference type="Pfam" id="PF01609"/>
    </source>
</evidence>
<dbReference type="AlphaFoldDB" id="A0A2U1K0J8"/>
<dbReference type="Proteomes" id="UP000245618">
    <property type="component" value="Unassembled WGS sequence"/>
</dbReference>
<comment type="caution">
    <text evidence="2">The sequence shown here is derived from an EMBL/GenBank/DDBJ whole genome shotgun (WGS) entry which is preliminary data.</text>
</comment>
<name>A0A2U1K0J8_9FLAO</name>
<keyword evidence="3" id="KW-1185">Reference proteome</keyword>
<dbReference type="GO" id="GO:0004803">
    <property type="term" value="F:transposase activity"/>
    <property type="evidence" value="ECO:0007669"/>
    <property type="project" value="InterPro"/>
</dbReference>
<sequence length="300" mass="34918">MIIQTKAVKLVQIYSTICEQFEKDLKYTCQRFSNNDKQDLTDQEIMTIYLFALEEEQRITVKQIHRFASEYLHSWFPKLGSYVAFSNRLNRLSETFRKLVTSLITEYCPDDCFLDQSLLDSMPIITCSGKRSGKVAKDITDKGYCSTKSMYYYGVKLHALAFRREKTIPFPEEVLITPASVNDLTVFKEAWTNKENRCFFGDKIYHHQDFFSDLEKENNSIMMTPVKAVKGECQEIRNRDKASNDLYSTAVSRVRQPIESFFNWLIEKTNIQRACKVRSTKGLLVHLFGKIAAAFINLIF</sequence>
<evidence type="ECO:0000313" key="3">
    <source>
        <dbReference type="Proteomes" id="UP000245618"/>
    </source>
</evidence>
<dbReference type="GO" id="GO:0006313">
    <property type="term" value="P:DNA transposition"/>
    <property type="evidence" value="ECO:0007669"/>
    <property type="project" value="InterPro"/>
</dbReference>
<reference evidence="2 3" key="1">
    <citation type="submission" date="2018-04" db="EMBL/GenBank/DDBJ databases">
        <title>Flavobacterium sp. nov., isolated from glacier ice.</title>
        <authorList>
            <person name="Liu Q."/>
            <person name="Xin Y.-H."/>
        </authorList>
    </citation>
    <scope>NUCLEOTIDE SEQUENCE [LARGE SCALE GENOMIC DNA]</scope>
    <source>
        <strain evidence="2 3">LB2P30</strain>
    </source>
</reference>
<proteinExistence type="predicted"/>
<evidence type="ECO:0000313" key="2">
    <source>
        <dbReference type="EMBL" id="PWA10538.1"/>
    </source>
</evidence>
<protein>
    <submittedName>
        <fullName evidence="2">Transposase</fullName>
    </submittedName>
</protein>